<sequence>MKTTSVFWQPALQAPGEIVRGLDDIWQAIQIILRTPRGSDPHRPEFGSNLHLYIDWPIDRAIPHVVRESVDAIRRWEPRCQLMSVKPAVDGEHLTLRVSWKGSDGQPRTQELLWR</sequence>
<dbReference type="PATRIC" id="fig|1619248.3.peg.921"/>
<protein>
    <submittedName>
        <fullName evidence="2">Baseplate protein</fullName>
    </submittedName>
</protein>
<gene>
    <name evidence="2" type="ORF">SS37_09245</name>
</gene>
<dbReference type="OrthoDB" id="9802846at2"/>
<comment type="caution">
    <text evidence="2">The sequence shown here is derived from an EMBL/GenBank/DDBJ whole genome shotgun (WGS) entry which is preliminary data.</text>
</comment>
<reference evidence="2 3" key="1">
    <citation type="submission" date="2015-03" db="EMBL/GenBank/DDBJ databases">
        <authorList>
            <person name="McCorrison J."/>
            <person name="Sanka R."/>
            <person name="Adams M."/>
            <person name="Brinkac L."/>
            <person name="Nierman W."/>
            <person name="Sutton G."/>
            <person name="Nelson K."/>
            <person name="Kiedrowski L."/>
            <person name="Guerrero D."/>
            <person name="Bonomo R."/>
        </authorList>
    </citation>
    <scope>NUCLEOTIDE SEQUENCE [LARGE SCALE GENOMIC DNA]</scope>
    <source>
        <strain evidence="2 3">35699</strain>
    </source>
</reference>
<dbReference type="InterPro" id="IPR007048">
    <property type="entry name" value="IraD/Gp25-like"/>
</dbReference>
<evidence type="ECO:0000313" key="2">
    <source>
        <dbReference type="EMBL" id="KJN27866.1"/>
    </source>
</evidence>
<dbReference type="RefSeq" id="WP_000859115.1">
    <property type="nucleotide sequence ID" value="NZ_CP143650.1"/>
</dbReference>
<dbReference type="Proteomes" id="UP000033352">
    <property type="component" value="Unassembled WGS sequence"/>
</dbReference>
<name>A0A0F1B0G6_9ENTR</name>
<dbReference type="Pfam" id="PF04965">
    <property type="entry name" value="GPW_gp25"/>
    <property type="match status" value="1"/>
</dbReference>
<dbReference type="SUPFAM" id="SSF160719">
    <property type="entry name" value="gpW/gp25-like"/>
    <property type="match status" value="1"/>
</dbReference>
<accession>A0A0F1B0G6</accession>
<organism evidence="2 3">
    <name type="scientific">Enterobacter sichuanensis</name>
    <dbReference type="NCBI Taxonomy" id="2071710"/>
    <lineage>
        <taxon>Bacteria</taxon>
        <taxon>Pseudomonadati</taxon>
        <taxon>Pseudomonadota</taxon>
        <taxon>Gammaproteobacteria</taxon>
        <taxon>Enterobacterales</taxon>
        <taxon>Enterobacteriaceae</taxon>
        <taxon>Enterobacter</taxon>
        <taxon>Enterobacter cloacae complex</taxon>
    </lineage>
</organism>
<evidence type="ECO:0000259" key="1">
    <source>
        <dbReference type="Pfam" id="PF04965"/>
    </source>
</evidence>
<dbReference type="AlphaFoldDB" id="A0A0F1B0G6"/>
<dbReference type="Gene3D" id="3.10.450.40">
    <property type="match status" value="1"/>
</dbReference>
<evidence type="ECO:0000313" key="3">
    <source>
        <dbReference type="Proteomes" id="UP000033352"/>
    </source>
</evidence>
<dbReference type="EMBL" id="JZYX01000016">
    <property type="protein sequence ID" value="KJN27866.1"/>
    <property type="molecule type" value="Genomic_DNA"/>
</dbReference>
<feature type="domain" description="IraD/Gp25-like" evidence="1">
    <location>
        <begin position="21"/>
        <end position="98"/>
    </location>
</feature>
<proteinExistence type="predicted"/>